<protein>
    <recommendedName>
        <fullName evidence="2">Peptidase S24/S26A/S26B/S26C domain-containing protein</fullName>
    </recommendedName>
</protein>
<dbReference type="AlphaFoldDB" id="A0A0F9F619"/>
<sequence>YSPIKITDEMDFEIFGIVTYVIHKTV</sequence>
<gene>
    <name evidence="1" type="ORF">LCGC14_1991740</name>
</gene>
<evidence type="ECO:0000313" key="1">
    <source>
        <dbReference type="EMBL" id="KKL81738.1"/>
    </source>
</evidence>
<accession>A0A0F9F619</accession>
<reference evidence="1" key="1">
    <citation type="journal article" date="2015" name="Nature">
        <title>Complex archaea that bridge the gap between prokaryotes and eukaryotes.</title>
        <authorList>
            <person name="Spang A."/>
            <person name="Saw J.H."/>
            <person name="Jorgensen S.L."/>
            <person name="Zaremba-Niedzwiedzka K."/>
            <person name="Martijn J."/>
            <person name="Lind A.E."/>
            <person name="van Eijk R."/>
            <person name="Schleper C."/>
            <person name="Guy L."/>
            <person name="Ettema T.J."/>
        </authorList>
    </citation>
    <scope>NUCLEOTIDE SEQUENCE</scope>
</reference>
<comment type="caution">
    <text evidence="1">The sequence shown here is derived from an EMBL/GenBank/DDBJ whole genome shotgun (WGS) entry which is preliminary data.</text>
</comment>
<evidence type="ECO:0008006" key="2">
    <source>
        <dbReference type="Google" id="ProtNLM"/>
    </source>
</evidence>
<feature type="non-terminal residue" evidence="1">
    <location>
        <position position="1"/>
    </location>
</feature>
<name>A0A0F9F619_9ZZZZ</name>
<organism evidence="1">
    <name type="scientific">marine sediment metagenome</name>
    <dbReference type="NCBI Taxonomy" id="412755"/>
    <lineage>
        <taxon>unclassified sequences</taxon>
        <taxon>metagenomes</taxon>
        <taxon>ecological metagenomes</taxon>
    </lineage>
</organism>
<dbReference type="EMBL" id="LAZR01022477">
    <property type="protein sequence ID" value="KKL81738.1"/>
    <property type="molecule type" value="Genomic_DNA"/>
</dbReference>
<proteinExistence type="predicted"/>